<sequence>SSVLNILLHILYGLNCERYAPSLDVIAHVLESSYPRYGLQIIGAGDPSGIGALILKHAPAAPIRAYSLAASQAMEDICVASSEFTFQVTMDTVSEADALRMGPIYLWRLFMLHDNVLETLKKLMALLPSLHQPDESCTWKDQQKLMIAWRETTGSIICKAAPQRTTTTDIIVLFGPVRSQTRCARCRECCQERTKAIIREWETVKRTI</sequence>
<dbReference type="HOGENOM" id="CLU_051530_3_0_1"/>
<reference evidence="1 2" key="1">
    <citation type="submission" date="2014-04" db="EMBL/GenBank/DDBJ databases">
        <authorList>
            <consortium name="DOE Joint Genome Institute"/>
            <person name="Kuo A."/>
            <person name="Girlanda M."/>
            <person name="Perotto S."/>
            <person name="Kohler A."/>
            <person name="Nagy L.G."/>
            <person name="Floudas D."/>
            <person name="Copeland A."/>
            <person name="Barry K.W."/>
            <person name="Cichocki N."/>
            <person name="Veneault-Fourrey C."/>
            <person name="LaButti K."/>
            <person name="Lindquist E.A."/>
            <person name="Lipzen A."/>
            <person name="Lundell T."/>
            <person name="Morin E."/>
            <person name="Murat C."/>
            <person name="Sun H."/>
            <person name="Tunlid A."/>
            <person name="Henrissat B."/>
            <person name="Grigoriev I.V."/>
            <person name="Hibbett D.S."/>
            <person name="Martin F."/>
            <person name="Nordberg H.P."/>
            <person name="Cantor M.N."/>
            <person name="Hua S.X."/>
        </authorList>
    </citation>
    <scope>NUCLEOTIDE SEQUENCE [LARGE SCALE GENOMIC DNA]</scope>
    <source>
        <strain evidence="1 2">MUT 4182</strain>
    </source>
</reference>
<dbReference type="EMBL" id="KN823091">
    <property type="protein sequence ID" value="KIO23177.1"/>
    <property type="molecule type" value="Genomic_DNA"/>
</dbReference>
<organism evidence="1 2">
    <name type="scientific">Tulasnella calospora MUT 4182</name>
    <dbReference type="NCBI Taxonomy" id="1051891"/>
    <lineage>
        <taxon>Eukaryota</taxon>
        <taxon>Fungi</taxon>
        <taxon>Dikarya</taxon>
        <taxon>Basidiomycota</taxon>
        <taxon>Agaricomycotina</taxon>
        <taxon>Agaricomycetes</taxon>
        <taxon>Cantharellales</taxon>
        <taxon>Tulasnellaceae</taxon>
        <taxon>Tulasnella</taxon>
    </lineage>
</organism>
<feature type="non-terminal residue" evidence="1">
    <location>
        <position position="1"/>
    </location>
</feature>
<reference evidence="2" key="2">
    <citation type="submission" date="2015-01" db="EMBL/GenBank/DDBJ databases">
        <title>Evolutionary Origins and Diversification of the Mycorrhizal Mutualists.</title>
        <authorList>
            <consortium name="DOE Joint Genome Institute"/>
            <consortium name="Mycorrhizal Genomics Consortium"/>
            <person name="Kohler A."/>
            <person name="Kuo A."/>
            <person name="Nagy L.G."/>
            <person name="Floudas D."/>
            <person name="Copeland A."/>
            <person name="Barry K.W."/>
            <person name="Cichocki N."/>
            <person name="Veneault-Fourrey C."/>
            <person name="LaButti K."/>
            <person name="Lindquist E.A."/>
            <person name="Lipzen A."/>
            <person name="Lundell T."/>
            <person name="Morin E."/>
            <person name="Murat C."/>
            <person name="Riley R."/>
            <person name="Ohm R."/>
            <person name="Sun H."/>
            <person name="Tunlid A."/>
            <person name="Henrissat B."/>
            <person name="Grigoriev I.V."/>
            <person name="Hibbett D.S."/>
            <person name="Martin F."/>
        </authorList>
    </citation>
    <scope>NUCLEOTIDE SEQUENCE [LARGE SCALE GENOMIC DNA]</scope>
    <source>
        <strain evidence="2">MUT 4182</strain>
    </source>
</reference>
<dbReference type="Proteomes" id="UP000054248">
    <property type="component" value="Unassembled WGS sequence"/>
</dbReference>
<keyword evidence="2" id="KW-1185">Reference proteome</keyword>
<dbReference type="AlphaFoldDB" id="A0A0C3LP23"/>
<evidence type="ECO:0000313" key="2">
    <source>
        <dbReference type="Proteomes" id="UP000054248"/>
    </source>
</evidence>
<protein>
    <submittedName>
        <fullName evidence="1">Uncharacterized protein</fullName>
    </submittedName>
</protein>
<gene>
    <name evidence="1" type="ORF">M407DRAFT_215272</name>
</gene>
<evidence type="ECO:0000313" key="1">
    <source>
        <dbReference type="EMBL" id="KIO23177.1"/>
    </source>
</evidence>
<dbReference type="STRING" id="1051891.A0A0C3LP23"/>
<name>A0A0C3LP23_9AGAM</name>
<dbReference type="OrthoDB" id="3265815at2759"/>
<accession>A0A0C3LP23</accession>
<proteinExistence type="predicted"/>